<protein>
    <recommendedName>
        <fullName evidence="1">ASCH domain-containing protein</fullName>
    </recommendedName>
</protein>
<organism evidence="2 3">
    <name type="scientific">Protea cynaroides</name>
    <dbReference type="NCBI Taxonomy" id="273540"/>
    <lineage>
        <taxon>Eukaryota</taxon>
        <taxon>Viridiplantae</taxon>
        <taxon>Streptophyta</taxon>
        <taxon>Embryophyta</taxon>
        <taxon>Tracheophyta</taxon>
        <taxon>Spermatophyta</taxon>
        <taxon>Magnoliopsida</taxon>
        <taxon>Proteales</taxon>
        <taxon>Proteaceae</taxon>
        <taxon>Protea</taxon>
    </lineage>
</organism>
<feature type="domain" description="ASCH" evidence="1">
    <location>
        <begin position="136"/>
        <end position="237"/>
    </location>
</feature>
<evidence type="ECO:0000259" key="1">
    <source>
        <dbReference type="Pfam" id="PF04266"/>
    </source>
</evidence>
<dbReference type="Proteomes" id="UP001141806">
    <property type="component" value="Unassembled WGS sequence"/>
</dbReference>
<dbReference type="Gene3D" id="2.30.130.30">
    <property type="entry name" value="Hypothetical protein"/>
    <property type="match status" value="1"/>
</dbReference>
<dbReference type="OrthoDB" id="112749at2759"/>
<dbReference type="InterPro" id="IPR015947">
    <property type="entry name" value="PUA-like_sf"/>
</dbReference>
<evidence type="ECO:0000313" key="2">
    <source>
        <dbReference type="EMBL" id="KAJ4959033.1"/>
    </source>
</evidence>
<dbReference type="AlphaFoldDB" id="A0A9Q0H662"/>
<evidence type="ECO:0000313" key="3">
    <source>
        <dbReference type="Proteomes" id="UP001141806"/>
    </source>
</evidence>
<dbReference type="PANTHER" id="PTHR34204">
    <property type="entry name" value="RNA-BINDING ASCH DOMAIN PROTEIN"/>
    <property type="match status" value="1"/>
</dbReference>
<proteinExistence type="predicted"/>
<keyword evidence="3" id="KW-1185">Reference proteome</keyword>
<sequence>MAEIFPPSSPGVSPVQLSDCFEELLRFTLSSYISGTLEFDLGLSKEYCSDLLKDDHGDPNLDGSDTAEGVPLYPLCKFLASALCQFLTSGSFQRTPSGLVFQEDKSIKQKEDEWNKLALDKGSELINMLKAVEFELNVQEPFFSQLRAGKKSIEGRCAVGDYNQIGSGALLLFNKCLLLEVKDVRRYTSFSQMLELEYLPKVLPGVNSIEEGVRIYRKFYTEEKEKSNGVLAICITKPTSQPYISLAGIISGLSYEGIRRLLGLAHTVGSAPDALPPPRHALVSSFAMPHKPNLWLQVPLL</sequence>
<dbReference type="SUPFAM" id="SSF88697">
    <property type="entry name" value="PUA domain-like"/>
    <property type="match status" value="1"/>
</dbReference>
<comment type="caution">
    <text evidence="2">The sequence shown here is derived from an EMBL/GenBank/DDBJ whole genome shotgun (WGS) entry which is preliminary data.</text>
</comment>
<gene>
    <name evidence="2" type="ORF">NE237_026144</name>
</gene>
<dbReference type="PANTHER" id="PTHR34204:SF2">
    <property type="entry name" value="RNA-BINDING ASCH DOMAIN PROTEIN"/>
    <property type="match status" value="1"/>
</dbReference>
<dbReference type="CDD" id="cd06555">
    <property type="entry name" value="ASCH_PF0470_like"/>
    <property type="match status" value="1"/>
</dbReference>
<dbReference type="Pfam" id="PF04266">
    <property type="entry name" value="ASCH"/>
    <property type="match status" value="1"/>
</dbReference>
<reference evidence="2" key="1">
    <citation type="journal article" date="2023" name="Plant J.">
        <title>The genome of the king protea, Protea cynaroides.</title>
        <authorList>
            <person name="Chang J."/>
            <person name="Duong T.A."/>
            <person name="Schoeman C."/>
            <person name="Ma X."/>
            <person name="Roodt D."/>
            <person name="Barker N."/>
            <person name="Li Z."/>
            <person name="Van de Peer Y."/>
            <person name="Mizrachi E."/>
        </authorList>
    </citation>
    <scope>NUCLEOTIDE SEQUENCE</scope>
    <source>
        <tissue evidence="2">Young leaves</tissue>
    </source>
</reference>
<name>A0A9Q0H662_9MAGN</name>
<dbReference type="InterPro" id="IPR007374">
    <property type="entry name" value="ASCH_domain"/>
</dbReference>
<dbReference type="EMBL" id="JAMYWD010000010">
    <property type="protein sequence ID" value="KAJ4959033.1"/>
    <property type="molecule type" value="Genomic_DNA"/>
</dbReference>
<accession>A0A9Q0H662</accession>